<reference evidence="4" key="1">
    <citation type="submission" date="2017-06" db="EMBL/GenBank/DDBJ databases">
        <title>Genome analysis of Fimbriiglobus ruber SP5, the first member of the order Planctomycetales with confirmed chitinolytic capability.</title>
        <authorList>
            <person name="Ravin N.V."/>
            <person name="Rakitin A.L."/>
            <person name="Ivanova A.A."/>
            <person name="Beletsky A.V."/>
            <person name="Kulichevskaya I.S."/>
            <person name="Mardanov A.V."/>
            <person name="Dedysh S.N."/>
        </authorList>
    </citation>
    <scope>NUCLEOTIDE SEQUENCE [LARGE SCALE GENOMIC DNA]</scope>
    <source>
        <strain evidence="4">SP5</strain>
    </source>
</reference>
<feature type="signal peptide" evidence="2">
    <location>
        <begin position="1"/>
        <end position="20"/>
    </location>
</feature>
<keyword evidence="2" id="KW-0732">Signal</keyword>
<dbReference type="SMART" id="SM00028">
    <property type="entry name" value="TPR"/>
    <property type="match status" value="4"/>
</dbReference>
<dbReference type="OrthoDB" id="272871at2"/>
<dbReference type="InterPro" id="IPR011990">
    <property type="entry name" value="TPR-like_helical_dom_sf"/>
</dbReference>
<dbReference type="Pfam" id="PF13432">
    <property type="entry name" value="TPR_16"/>
    <property type="match status" value="2"/>
</dbReference>
<evidence type="ECO:0000313" key="4">
    <source>
        <dbReference type="Proteomes" id="UP000214646"/>
    </source>
</evidence>
<proteinExistence type="predicted"/>
<dbReference type="AlphaFoldDB" id="A0A225DLU8"/>
<dbReference type="RefSeq" id="WP_088258032.1">
    <property type="nucleotide sequence ID" value="NZ_NIDE01000014.1"/>
</dbReference>
<gene>
    <name evidence="3" type="ORF">FRUB_07299</name>
</gene>
<dbReference type="InterPro" id="IPR019734">
    <property type="entry name" value="TPR_rpt"/>
</dbReference>
<dbReference type="Gene3D" id="1.25.40.10">
    <property type="entry name" value="Tetratricopeptide repeat domain"/>
    <property type="match status" value="1"/>
</dbReference>
<evidence type="ECO:0000313" key="3">
    <source>
        <dbReference type="EMBL" id="OWK38179.1"/>
    </source>
</evidence>
<dbReference type="PROSITE" id="PS50005">
    <property type="entry name" value="TPR"/>
    <property type="match status" value="1"/>
</dbReference>
<protein>
    <submittedName>
        <fullName evidence="3">Uncharacterized protein</fullName>
    </submittedName>
</protein>
<accession>A0A225DLU8</accession>
<dbReference type="PANTHER" id="PTHR47908">
    <property type="match status" value="1"/>
</dbReference>
<keyword evidence="1" id="KW-0802">TPR repeat</keyword>
<feature type="chain" id="PRO_5012668810" evidence="2">
    <location>
        <begin position="21"/>
        <end position="278"/>
    </location>
</feature>
<comment type="caution">
    <text evidence="3">The sequence shown here is derived from an EMBL/GenBank/DDBJ whole genome shotgun (WGS) entry which is preliminary data.</text>
</comment>
<dbReference type="EMBL" id="NIDE01000014">
    <property type="protein sequence ID" value="OWK38179.1"/>
    <property type="molecule type" value="Genomic_DNA"/>
</dbReference>
<sequence>MFRPWIAVLALVVLPGFARADDTELEKAKAAFRKQDFAAARDHAAAAAKADPKSLDARLIQGGACGQLRDQQGAVDAYTAALALDPTNMTFRDRRGDAYLKLGRFKDAVADFDAVLEAKPELAPEHWRRGIALYYAGRYADGVKQFETHQTANPEDVENAAWHYLCNVKVVGKEKAQAKLIAVTRDRRVPMAEIQKMFAGKLQPADVLAAADKVPADTDAGTEARFYADLYVALYYAAEGDDKKVREYLTPAVEKYKIGHYMWDVANAHLALLKKKEK</sequence>
<evidence type="ECO:0000256" key="2">
    <source>
        <dbReference type="SAM" id="SignalP"/>
    </source>
</evidence>
<dbReference type="PANTHER" id="PTHR47908:SF2">
    <property type="entry name" value="TETRATRICOPEPTIDE REPEAT (TPR)-LIKE SUPERFAMILY PROTEIN"/>
    <property type="match status" value="1"/>
</dbReference>
<evidence type="ECO:0000256" key="1">
    <source>
        <dbReference type="PROSITE-ProRule" id="PRU00339"/>
    </source>
</evidence>
<dbReference type="Proteomes" id="UP000214646">
    <property type="component" value="Unassembled WGS sequence"/>
</dbReference>
<keyword evidence="4" id="KW-1185">Reference proteome</keyword>
<name>A0A225DLU8_9BACT</name>
<feature type="repeat" description="TPR" evidence="1">
    <location>
        <begin position="89"/>
        <end position="122"/>
    </location>
</feature>
<dbReference type="SUPFAM" id="SSF48452">
    <property type="entry name" value="TPR-like"/>
    <property type="match status" value="1"/>
</dbReference>
<organism evidence="3 4">
    <name type="scientific">Fimbriiglobus ruber</name>
    <dbReference type="NCBI Taxonomy" id="1908690"/>
    <lineage>
        <taxon>Bacteria</taxon>
        <taxon>Pseudomonadati</taxon>
        <taxon>Planctomycetota</taxon>
        <taxon>Planctomycetia</taxon>
        <taxon>Gemmatales</taxon>
        <taxon>Gemmataceae</taxon>
        <taxon>Fimbriiglobus</taxon>
    </lineage>
</organism>